<protein>
    <submittedName>
        <fullName evidence="1">DNA glycosylase</fullName>
    </submittedName>
</protein>
<feature type="non-terminal residue" evidence="1">
    <location>
        <position position="174"/>
    </location>
</feature>
<gene>
    <name evidence="1" type="ORF">IE53DRAFT_295165</name>
</gene>
<organism evidence="1 2">
    <name type="scientific">Violaceomyces palustris</name>
    <dbReference type="NCBI Taxonomy" id="1673888"/>
    <lineage>
        <taxon>Eukaryota</taxon>
        <taxon>Fungi</taxon>
        <taxon>Dikarya</taxon>
        <taxon>Basidiomycota</taxon>
        <taxon>Ustilaginomycotina</taxon>
        <taxon>Ustilaginomycetes</taxon>
        <taxon>Violaceomycetales</taxon>
        <taxon>Violaceomycetaceae</taxon>
        <taxon>Violaceomyces</taxon>
    </lineage>
</organism>
<feature type="non-terminal residue" evidence="1">
    <location>
        <position position="1"/>
    </location>
</feature>
<evidence type="ECO:0000313" key="2">
    <source>
        <dbReference type="Proteomes" id="UP000245626"/>
    </source>
</evidence>
<proteinExistence type="predicted"/>
<accession>A0ACD0NXL7</accession>
<reference evidence="1 2" key="1">
    <citation type="journal article" date="2018" name="Mol. Biol. Evol.">
        <title>Broad Genomic Sampling Reveals a Smut Pathogenic Ancestry of the Fungal Clade Ustilaginomycotina.</title>
        <authorList>
            <person name="Kijpornyongpan T."/>
            <person name="Mondo S.J."/>
            <person name="Barry K."/>
            <person name="Sandor L."/>
            <person name="Lee J."/>
            <person name="Lipzen A."/>
            <person name="Pangilinan J."/>
            <person name="LaButti K."/>
            <person name="Hainaut M."/>
            <person name="Henrissat B."/>
            <person name="Grigoriev I.V."/>
            <person name="Spatafora J.W."/>
            <person name="Aime M.C."/>
        </authorList>
    </citation>
    <scope>NUCLEOTIDE SEQUENCE [LARGE SCALE GENOMIC DNA]</scope>
    <source>
        <strain evidence="1 2">SA 807</strain>
    </source>
</reference>
<dbReference type="Proteomes" id="UP000245626">
    <property type="component" value="Unassembled WGS sequence"/>
</dbReference>
<sequence length="174" mass="19703">PRSDSFFGLIQELVAPSVFRLLVVTCLLNQTRGKVAIPAFWSLLARYPDAVALSEANLEELSSMLQPLGLHNVRAKRLIEMSKKFVEAPPMEDKVFKSRAKDCPPTPINHYPGVGRYAVDSYRIFIADGGSQVAFPKENAADEDQPEWKKVMPLDKELRAYLIWRWAKAGIEWD</sequence>
<evidence type="ECO:0000313" key="1">
    <source>
        <dbReference type="EMBL" id="PWN50469.1"/>
    </source>
</evidence>
<name>A0ACD0NXL7_9BASI</name>
<keyword evidence="2" id="KW-1185">Reference proteome</keyword>
<dbReference type="EMBL" id="KZ819928">
    <property type="protein sequence ID" value="PWN50469.1"/>
    <property type="molecule type" value="Genomic_DNA"/>
</dbReference>